<evidence type="ECO:0000256" key="12">
    <source>
        <dbReference type="ARBA" id="ARBA00023211"/>
    </source>
</evidence>
<feature type="binding site" evidence="14">
    <location>
        <position position="105"/>
    </location>
    <ligand>
        <name>substrate</name>
    </ligand>
</feature>
<dbReference type="InterPro" id="IPR004429">
    <property type="entry name" value="Isopropylmalate_DH"/>
</dbReference>
<evidence type="ECO:0000256" key="4">
    <source>
        <dbReference type="ARBA" id="ARBA00008319"/>
    </source>
</evidence>
<evidence type="ECO:0000256" key="5">
    <source>
        <dbReference type="ARBA" id="ARBA00011738"/>
    </source>
</evidence>
<evidence type="ECO:0000256" key="10">
    <source>
        <dbReference type="ARBA" id="ARBA00023002"/>
    </source>
</evidence>
<dbReference type="AlphaFoldDB" id="I0IS97"/>
<dbReference type="RefSeq" id="WP_014450629.1">
    <property type="nucleotide sequence ID" value="NC_017094.1"/>
</dbReference>
<dbReference type="GO" id="GO:0003862">
    <property type="term" value="F:3-isopropylmalate dehydrogenase activity"/>
    <property type="evidence" value="ECO:0007669"/>
    <property type="project" value="UniProtKB-UniRule"/>
</dbReference>
<evidence type="ECO:0000313" key="18">
    <source>
        <dbReference type="Proteomes" id="UP000007382"/>
    </source>
</evidence>
<dbReference type="SMART" id="SM01329">
    <property type="entry name" value="Iso_dh"/>
    <property type="match status" value="1"/>
</dbReference>
<dbReference type="KEGG" id="lfc:LFE_2475"/>
<evidence type="ECO:0000256" key="14">
    <source>
        <dbReference type="HAMAP-Rule" id="MF_01033"/>
    </source>
</evidence>
<evidence type="ECO:0000256" key="6">
    <source>
        <dbReference type="ARBA" id="ARBA00022430"/>
    </source>
</evidence>
<feature type="site" description="Important for catalysis" evidence="14">
    <location>
        <position position="150"/>
    </location>
</feature>
<feature type="binding site" evidence="14">
    <location>
        <position position="232"/>
    </location>
    <ligand>
        <name>Mg(2+)</name>
        <dbReference type="ChEBI" id="CHEBI:18420"/>
    </ligand>
</feature>
<gene>
    <name evidence="14" type="primary">leuB</name>
    <name evidence="17" type="ordered locus">LFE_2475</name>
</gene>
<dbReference type="Pfam" id="PF00180">
    <property type="entry name" value="Iso_dh"/>
    <property type="match status" value="1"/>
</dbReference>
<reference evidence="17 18" key="1">
    <citation type="journal article" date="2012" name="J. Bacteriol.">
        <title>Complete Genome Sequence of Leptospirillum ferrooxidans Strain C2-3, Isolated from a Fresh Volcanic Ash Deposit on the Island of Miyake, Japan.</title>
        <authorList>
            <person name="Fujimura R."/>
            <person name="Sato Y."/>
            <person name="Nishizawa T."/>
            <person name="Oshima K."/>
            <person name="Kim S.-W."/>
            <person name="Hattori M."/>
            <person name="Kamijo T."/>
            <person name="Ohta H."/>
        </authorList>
    </citation>
    <scope>NUCLEOTIDE SEQUENCE [LARGE SCALE GENOMIC DNA]</scope>
    <source>
        <strain evidence="17 18">C2-3</strain>
    </source>
</reference>
<keyword evidence="12 14" id="KW-0464">Manganese</keyword>
<dbReference type="STRING" id="1162668.LFE_2475"/>
<keyword evidence="18" id="KW-1185">Reference proteome</keyword>
<comment type="cofactor">
    <cofactor evidence="2">
        <name>Mn(2+)</name>
        <dbReference type="ChEBI" id="CHEBI:29035"/>
    </cofactor>
</comment>
<comment type="similarity">
    <text evidence="4 14">Belongs to the isocitrate and isopropylmalate dehydrogenases family. LeuB type 1 subfamily.</text>
</comment>
<keyword evidence="9 14" id="KW-0460">Magnesium</keyword>
<keyword evidence="13 14" id="KW-0100">Branched-chain amino acid biosynthesis</keyword>
<keyword evidence="10 14" id="KW-0560">Oxidoreductase</keyword>
<keyword evidence="8 14" id="KW-0479">Metal-binding</keyword>
<evidence type="ECO:0000259" key="16">
    <source>
        <dbReference type="SMART" id="SM01329"/>
    </source>
</evidence>
<dbReference type="GO" id="GO:0000287">
    <property type="term" value="F:magnesium ion binding"/>
    <property type="evidence" value="ECO:0007669"/>
    <property type="project" value="InterPro"/>
</dbReference>
<feature type="binding site" evidence="14">
    <location>
        <position position="232"/>
    </location>
    <ligand>
        <name>substrate</name>
    </ligand>
</feature>
<feature type="binding site" evidence="14">
    <location>
        <position position="143"/>
    </location>
    <ligand>
        <name>substrate</name>
    </ligand>
</feature>
<dbReference type="GO" id="GO:0009098">
    <property type="term" value="P:L-leucine biosynthetic process"/>
    <property type="evidence" value="ECO:0007669"/>
    <property type="project" value="UniProtKB-UniRule"/>
</dbReference>
<comment type="pathway">
    <text evidence="3 14 15">Amino-acid biosynthesis; L-leucine biosynthesis; L-leucine from 3-methyl-2-oxobutanoate: step 3/4.</text>
</comment>
<feature type="domain" description="Isopropylmalate dehydrogenase-like" evidence="16">
    <location>
        <begin position="8"/>
        <end position="360"/>
    </location>
</feature>
<dbReference type="PANTHER" id="PTHR42979">
    <property type="entry name" value="3-ISOPROPYLMALATE DEHYDROGENASE"/>
    <property type="match status" value="1"/>
</dbReference>
<dbReference type="EMBL" id="AP012342">
    <property type="protein sequence ID" value="BAM08146.1"/>
    <property type="molecule type" value="Genomic_DNA"/>
</dbReference>
<proteinExistence type="inferred from homology"/>
<dbReference type="PATRIC" id="fig|1162668.3.peg.2937"/>
<keyword evidence="6 14" id="KW-0432">Leucine biosynthesis</keyword>
<dbReference type="NCBIfam" id="TIGR00169">
    <property type="entry name" value="leuB"/>
    <property type="match status" value="1"/>
</dbReference>
<name>I0IS97_LEPFC</name>
<feature type="binding site" evidence="14">
    <location>
        <begin position="85"/>
        <end position="98"/>
    </location>
    <ligand>
        <name>NAD(+)</name>
        <dbReference type="ChEBI" id="CHEBI:57540"/>
    </ligand>
</feature>
<dbReference type="PROSITE" id="PS00470">
    <property type="entry name" value="IDH_IMDH"/>
    <property type="match status" value="1"/>
</dbReference>
<evidence type="ECO:0000256" key="7">
    <source>
        <dbReference type="ARBA" id="ARBA00022605"/>
    </source>
</evidence>
<evidence type="ECO:0000256" key="8">
    <source>
        <dbReference type="ARBA" id="ARBA00022723"/>
    </source>
</evidence>
<evidence type="ECO:0000256" key="3">
    <source>
        <dbReference type="ARBA" id="ARBA00004762"/>
    </source>
</evidence>
<accession>I0IS97</accession>
<comment type="subunit">
    <text evidence="5 14 15">Homodimer.</text>
</comment>
<comment type="subcellular location">
    <subcellularLocation>
        <location evidence="14">Cytoplasm</location>
    </subcellularLocation>
</comment>
<organism evidence="17 18">
    <name type="scientific">Leptospirillum ferrooxidans (strain C2-3)</name>
    <dbReference type="NCBI Taxonomy" id="1162668"/>
    <lineage>
        <taxon>Bacteria</taxon>
        <taxon>Pseudomonadati</taxon>
        <taxon>Nitrospirota</taxon>
        <taxon>Nitrospiria</taxon>
        <taxon>Nitrospirales</taxon>
        <taxon>Nitrospiraceae</taxon>
        <taxon>Leptospirillum</taxon>
    </lineage>
</organism>
<keyword evidence="11 14" id="KW-0520">NAD</keyword>
<feature type="site" description="Important for catalysis" evidence="14">
    <location>
        <position position="200"/>
    </location>
</feature>
<dbReference type="Gene3D" id="3.40.718.10">
    <property type="entry name" value="Isopropylmalate Dehydrogenase"/>
    <property type="match status" value="1"/>
</dbReference>
<feature type="binding site" evidence="14">
    <location>
        <position position="256"/>
    </location>
    <ligand>
        <name>Mg(2+)</name>
        <dbReference type="ChEBI" id="CHEBI:18420"/>
    </ligand>
</feature>
<sequence>MSMFKKHQILLLPGDGIGPEVTVPVRELVSEINRSESGSQGKFQIELLEGLIGGAATDATGKPLPKETLEMADSCDAVLLAAVGGPKYDLLPYELRPERALLGIREHLGAFANLRPARLFPELVDASTLKPEVISDLDLMVVRELTGGIYFGKPRGIVEENGIRRGINTETYTEPEIERVARVAFDLARKRSHRVTSVDKANVLESSVLWREVVIRVHKDYPDVTLDHMYVDNAAMQLVRKPKQFDVIVTGNLFGDILSDEASQLTGSIGMLASASIGGKTGLYEPIHGSAPDIAGKNIANPMAMILSLALLLRYSLNREDLAQRIERSVSSVLAQGFRTADIAQVKGQVLGTREMGEKIIREYSRV</sequence>
<reference evidence="18" key="2">
    <citation type="submission" date="2012-03" db="EMBL/GenBank/DDBJ databases">
        <title>The complete genome sequence of the pioneer microbe on fresh volcanic deposit, Leptospirillum ferrooxidans strain C2-3.</title>
        <authorList>
            <person name="Fujimura R."/>
            <person name="Sato Y."/>
            <person name="Nishizawa T."/>
            <person name="Nanba K."/>
            <person name="Oshima K."/>
            <person name="Hattori M."/>
            <person name="Kamijo T."/>
            <person name="Ohta H."/>
        </authorList>
    </citation>
    <scope>NUCLEOTIDE SEQUENCE [LARGE SCALE GENOMIC DNA]</scope>
    <source>
        <strain evidence="18">C2-3</strain>
    </source>
</reference>
<dbReference type="InterPro" id="IPR019818">
    <property type="entry name" value="IsoCit/isopropylmalate_DH_CS"/>
</dbReference>
<comment type="cofactor">
    <cofactor evidence="14 15">
        <name>Mg(2+)</name>
        <dbReference type="ChEBI" id="CHEBI:18420"/>
    </cofactor>
    <cofactor evidence="14 15">
        <name>Mn(2+)</name>
        <dbReference type="ChEBI" id="CHEBI:29035"/>
    </cofactor>
    <text evidence="14 15">Binds 1 Mg(2+) or Mn(2+) ion per subunit.</text>
</comment>
<evidence type="ECO:0000256" key="13">
    <source>
        <dbReference type="ARBA" id="ARBA00023304"/>
    </source>
</evidence>
<dbReference type="SUPFAM" id="SSF53659">
    <property type="entry name" value="Isocitrate/Isopropylmalate dehydrogenase-like"/>
    <property type="match status" value="1"/>
</dbReference>
<feature type="binding site" evidence="14">
    <location>
        <position position="115"/>
    </location>
    <ligand>
        <name>substrate</name>
    </ligand>
</feature>
<dbReference type="HAMAP" id="MF_01033">
    <property type="entry name" value="LeuB_type1"/>
    <property type="match status" value="1"/>
</dbReference>
<dbReference type="HOGENOM" id="CLU_031953_0_3_0"/>
<dbReference type="UniPathway" id="UPA00048">
    <property type="reaction ID" value="UER00072"/>
</dbReference>
<dbReference type="eggNOG" id="COG0473">
    <property type="taxonomic scope" value="Bacteria"/>
</dbReference>
<dbReference type="EC" id="1.1.1.85" evidence="14"/>
<dbReference type="GO" id="GO:0005829">
    <property type="term" value="C:cytosol"/>
    <property type="evidence" value="ECO:0007669"/>
    <property type="project" value="TreeGrafter"/>
</dbReference>
<feature type="binding site" evidence="14">
    <location>
        <position position="260"/>
    </location>
    <ligand>
        <name>Mg(2+)</name>
        <dbReference type="ChEBI" id="CHEBI:18420"/>
    </ligand>
</feature>
<evidence type="ECO:0000313" key="17">
    <source>
        <dbReference type="EMBL" id="BAM08146.1"/>
    </source>
</evidence>
<evidence type="ECO:0000256" key="9">
    <source>
        <dbReference type="ARBA" id="ARBA00022842"/>
    </source>
</evidence>
<dbReference type="FunFam" id="3.40.718.10:FF:000006">
    <property type="entry name" value="3-isopropylmalate dehydrogenase"/>
    <property type="match status" value="1"/>
</dbReference>
<feature type="binding site" evidence="14">
    <location>
        <begin position="289"/>
        <end position="301"/>
    </location>
    <ligand>
        <name>NAD(+)</name>
        <dbReference type="ChEBI" id="CHEBI:57540"/>
    </ligand>
</feature>
<comment type="catalytic activity">
    <reaction evidence="1 14 15">
        <text>(2R,3S)-3-isopropylmalate + NAD(+) = 4-methyl-2-oxopentanoate + CO2 + NADH</text>
        <dbReference type="Rhea" id="RHEA:32271"/>
        <dbReference type="ChEBI" id="CHEBI:16526"/>
        <dbReference type="ChEBI" id="CHEBI:17865"/>
        <dbReference type="ChEBI" id="CHEBI:35121"/>
        <dbReference type="ChEBI" id="CHEBI:57540"/>
        <dbReference type="ChEBI" id="CHEBI:57945"/>
        <dbReference type="EC" id="1.1.1.85"/>
    </reaction>
</comment>
<evidence type="ECO:0000256" key="2">
    <source>
        <dbReference type="ARBA" id="ARBA00001936"/>
    </source>
</evidence>
<dbReference type="Proteomes" id="UP000007382">
    <property type="component" value="Chromosome"/>
</dbReference>
<protein>
    <recommendedName>
        <fullName evidence="14">3-isopropylmalate dehydrogenase</fullName>
        <ecNumber evidence="14">1.1.1.85</ecNumber>
    </recommendedName>
    <alternativeName>
        <fullName evidence="14">3-IPM-DH</fullName>
    </alternativeName>
    <alternativeName>
        <fullName evidence="14">Beta-IPM dehydrogenase</fullName>
        <shortName evidence="14">IMDH</shortName>
    </alternativeName>
</protein>
<evidence type="ECO:0000256" key="15">
    <source>
        <dbReference type="RuleBase" id="RU004445"/>
    </source>
</evidence>
<keyword evidence="14" id="KW-0963">Cytoplasm</keyword>
<dbReference type="InterPro" id="IPR024084">
    <property type="entry name" value="IsoPropMal-DH-like_dom"/>
</dbReference>
<comment type="function">
    <text evidence="14 15">Catalyzes the oxidation of 3-carboxy-2-hydroxy-4-methylpentanoate (3-isopropylmalate) to 3-carboxy-4-methyl-2-oxopentanoate. The product decarboxylates to 4-methyl-2 oxopentanoate.</text>
</comment>
<dbReference type="PANTHER" id="PTHR42979:SF1">
    <property type="entry name" value="3-ISOPROPYLMALATE DEHYDROGENASE"/>
    <property type="match status" value="1"/>
</dbReference>
<keyword evidence="7 14" id="KW-0028">Amino-acid biosynthesis</keyword>
<evidence type="ECO:0000256" key="1">
    <source>
        <dbReference type="ARBA" id="ARBA00000624"/>
    </source>
</evidence>
<dbReference type="GO" id="GO:0051287">
    <property type="term" value="F:NAD binding"/>
    <property type="evidence" value="ECO:0007669"/>
    <property type="project" value="InterPro"/>
</dbReference>
<evidence type="ECO:0000256" key="11">
    <source>
        <dbReference type="ARBA" id="ARBA00023027"/>
    </source>
</evidence>